<gene>
    <name evidence="2" type="ORF">QO231_04875</name>
</gene>
<feature type="domain" description="AB hydrolase-1" evidence="1">
    <location>
        <begin position="58"/>
        <end position="298"/>
    </location>
</feature>
<reference evidence="3" key="1">
    <citation type="submission" date="2023-05" db="EMBL/GenBank/DDBJ databases">
        <title>Sedimentitalea sp. nov. JM2-8.</title>
        <authorList>
            <person name="Huang J."/>
        </authorList>
    </citation>
    <scope>NUCLEOTIDE SEQUENCE [LARGE SCALE GENOMIC DNA]</scope>
    <source>
        <strain evidence="3">KHS03</strain>
    </source>
</reference>
<dbReference type="Pfam" id="PF00561">
    <property type="entry name" value="Abhydrolase_1"/>
    <property type="match status" value="1"/>
</dbReference>
<protein>
    <submittedName>
        <fullName evidence="2">Alpha/beta hydrolase</fullName>
    </submittedName>
</protein>
<keyword evidence="3" id="KW-1185">Reference proteome</keyword>
<dbReference type="RefSeq" id="WP_316773883.1">
    <property type="nucleotide sequence ID" value="NZ_JASMWN010000003.1"/>
</dbReference>
<comment type="caution">
    <text evidence="2">The sequence shown here is derived from an EMBL/GenBank/DDBJ whole genome shotgun (WGS) entry which is preliminary data.</text>
</comment>
<dbReference type="GO" id="GO:0016787">
    <property type="term" value="F:hydrolase activity"/>
    <property type="evidence" value="ECO:0007669"/>
    <property type="project" value="UniProtKB-KW"/>
</dbReference>
<dbReference type="PANTHER" id="PTHR43798">
    <property type="entry name" value="MONOACYLGLYCEROL LIPASE"/>
    <property type="match status" value="1"/>
</dbReference>
<dbReference type="SUPFAM" id="SSF53474">
    <property type="entry name" value="alpha/beta-Hydrolases"/>
    <property type="match status" value="1"/>
</dbReference>
<evidence type="ECO:0000313" key="2">
    <source>
        <dbReference type="EMBL" id="MDU9003183.1"/>
    </source>
</evidence>
<evidence type="ECO:0000313" key="3">
    <source>
        <dbReference type="Proteomes" id="UP001255416"/>
    </source>
</evidence>
<keyword evidence="2" id="KW-0378">Hydrolase</keyword>
<dbReference type="PRINTS" id="PR00111">
    <property type="entry name" value="ABHYDROLASE"/>
</dbReference>
<name>A0ABU3VAI2_9RHOB</name>
<organism evidence="2 3">
    <name type="scientific">Sedimentitalea todarodis</name>
    <dbReference type="NCBI Taxonomy" id="1631240"/>
    <lineage>
        <taxon>Bacteria</taxon>
        <taxon>Pseudomonadati</taxon>
        <taxon>Pseudomonadota</taxon>
        <taxon>Alphaproteobacteria</taxon>
        <taxon>Rhodobacterales</taxon>
        <taxon>Paracoccaceae</taxon>
        <taxon>Sedimentitalea</taxon>
    </lineage>
</organism>
<dbReference type="InterPro" id="IPR000073">
    <property type="entry name" value="AB_hydrolase_1"/>
</dbReference>
<accession>A0ABU3VAI2</accession>
<dbReference type="InterPro" id="IPR050266">
    <property type="entry name" value="AB_hydrolase_sf"/>
</dbReference>
<dbReference type="InterPro" id="IPR029058">
    <property type="entry name" value="AB_hydrolase_fold"/>
</dbReference>
<proteinExistence type="predicted"/>
<dbReference type="EMBL" id="JASMWN010000003">
    <property type="protein sequence ID" value="MDU9003183.1"/>
    <property type="molecule type" value="Genomic_DNA"/>
</dbReference>
<dbReference type="Proteomes" id="UP001255416">
    <property type="component" value="Unassembled WGS sequence"/>
</dbReference>
<evidence type="ECO:0000259" key="1">
    <source>
        <dbReference type="Pfam" id="PF00561"/>
    </source>
</evidence>
<sequence length="317" mass="34195">MAVKALILILAALALFWTIVLVRAHRQEEQAEIRFPPQGQIIRVGETDVHAVVMGNGPAVVLIHGASGNTRDLTFSLAPRLAKNYRVFVIDRPGLGYTDRLNNTGATLRQQADLLRQAAQHLGAENPIVVGHSYGGAVALAWATDHPDSLAALVPVAAPSNPWTTPLDPLYRVTSSWWGSRIVVPMITAFVSEDRIDRAIASVFEPQSPPDGYAAQIGAALTLRRVSMRANADQRANLLDEIKAQVADYARITVPTEIVHGSSDDTVGLSVHSEKLVHQIPGAVLTRLEGIGHMPQHTSEDDIVAAIDRAAKRAGLR</sequence>
<dbReference type="Gene3D" id="3.40.50.1820">
    <property type="entry name" value="alpha/beta hydrolase"/>
    <property type="match status" value="1"/>
</dbReference>